<dbReference type="AlphaFoldDB" id="A0A845AC88"/>
<dbReference type="PANTHER" id="PTHR44051:SF8">
    <property type="entry name" value="GLUTATHIONE S-TRANSFERASE GSTA"/>
    <property type="match status" value="1"/>
</dbReference>
<proteinExistence type="predicted"/>
<evidence type="ECO:0000259" key="2">
    <source>
        <dbReference type="PROSITE" id="PS50405"/>
    </source>
</evidence>
<dbReference type="InterPro" id="IPR004046">
    <property type="entry name" value="GST_C"/>
</dbReference>
<feature type="domain" description="GST C-terminal" evidence="2">
    <location>
        <begin position="94"/>
        <end position="258"/>
    </location>
</feature>
<dbReference type="Gene3D" id="1.20.1050.10">
    <property type="match status" value="2"/>
</dbReference>
<evidence type="ECO:0000259" key="1">
    <source>
        <dbReference type="PROSITE" id="PS50404"/>
    </source>
</evidence>
<dbReference type="PANTHER" id="PTHR44051">
    <property type="entry name" value="GLUTATHIONE S-TRANSFERASE-RELATED"/>
    <property type="match status" value="1"/>
</dbReference>
<gene>
    <name evidence="3" type="ORF">GRI39_13300</name>
</gene>
<dbReference type="CDD" id="cd00570">
    <property type="entry name" value="GST_N_family"/>
    <property type="match status" value="1"/>
</dbReference>
<comment type="caution">
    <text evidence="3">The sequence shown here is derived from an EMBL/GenBank/DDBJ whole genome shotgun (WGS) entry which is preliminary data.</text>
</comment>
<sequence>MATAILYHGEPNGPSLSVLAALAESGLDIECRSINLLKGERYTLPGAEQTLASDMAVEGEGPVLLKDGETMSEAVFLAQYFDDAAGSCGLQPKDAYAHWEMMMWCRQTTERLAPAVAYIGNLATSQSVVGAMDEAEFSAIAKSVFSDDLRERWQDLRDNRVDAAKLEDSKTKVAQFVERVEEKLADGREWLMGDFSIADLETFAWLRPMAALEAAAFKGKLRAAAWMERLEQRPCIKAALAHATVDDPSHAFAPGPEINRWG</sequence>
<keyword evidence="4" id="KW-1185">Reference proteome</keyword>
<dbReference type="OrthoDB" id="7547654at2"/>
<evidence type="ECO:0000313" key="4">
    <source>
        <dbReference type="Proteomes" id="UP000460561"/>
    </source>
</evidence>
<name>A0A845AC88_9SPHN</name>
<dbReference type="InterPro" id="IPR036249">
    <property type="entry name" value="Thioredoxin-like_sf"/>
</dbReference>
<dbReference type="Gene3D" id="3.40.30.10">
    <property type="entry name" value="Glutaredoxin"/>
    <property type="match status" value="1"/>
</dbReference>
<protein>
    <submittedName>
        <fullName evidence="3">Glutathione S-transferase family protein</fullName>
    </submittedName>
</protein>
<dbReference type="EMBL" id="WTYQ01000005">
    <property type="protein sequence ID" value="MXP27009.1"/>
    <property type="molecule type" value="Genomic_DNA"/>
</dbReference>
<dbReference type="InterPro" id="IPR010987">
    <property type="entry name" value="Glutathione-S-Trfase_C-like"/>
</dbReference>
<dbReference type="GO" id="GO:0016740">
    <property type="term" value="F:transferase activity"/>
    <property type="evidence" value="ECO:0007669"/>
    <property type="project" value="UniProtKB-KW"/>
</dbReference>
<dbReference type="SUPFAM" id="SSF52833">
    <property type="entry name" value="Thioredoxin-like"/>
    <property type="match status" value="1"/>
</dbReference>
<dbReference type="PROSITE" id="PS50404">
    <property type="entry name" value="GST_NTER"/>
    <property type="match status" value="1"/>
</dbReference>
<dbReference type="InterPro" id="IPR036282">
    <property type="entry name" value="Glutathione-S-Trfase_C_sf"/>
</dbReference>
<accession>A0A845AC88</accession>
<evidence type="ECO:0000313" key="3">
    <source>
        <dbReference type="EMBL" id="MXP27009.1"/>
    </source>
</evidence>
<reference evidence="3 4" key="1">
    <citation type="submission" date="2019-12" db="EMBL/GenBank/DDBJ databases">
        <title>Genomic-based taxomic classification of the family Erythrobacteraceae.</title>
        <authorList>
            <person name="Xu L."/>
        </authorList>
    </citation>
    <scope>NUCLEOTIDE SEQUENCE [LARGE SCALE GENOMIC DNA]</scope>
    <source>
        <strain evidence="3 4">DSM 18604</strain>
    </source>
</reference>
<organism evidence="3 4">
    <name type="scientific">Altericroceibacterium indicum</name>
    <dbReference type="NCBI Taxonomy" id="374177"/>
    <lineage>
        <taxon>Bacteria</taxon>
        <taxon>Pseudomonadati</taxon>
        <taxon>Pseudomonadota</taxon>
        <taxon>Alphaproteobacteria</taxon>
        <taxon>Sphingomonadales</taxon>
        <taxon>Erythrobacteraceae</taxon>
        <taxon>Altericroceibacterium</taxon>
    </lineage>
</organism>
<dbReference type="Proteomes" id="UP000460561">
    <property type="component" value="Unassembled WGS sequence"/>
</dbReference>
<dbReference type="InterPro" id="IPR004045">
    <property type="entry name" value="Glutathione_S-Trfase_N"/>
</dbReference>
<keyword evidence="3" id="KW-0808">Transferase</keyword>
<feature type="domain" description="GST N-terminal" evidence="1">
    <location>
        <begin position="2"/>
        <end position="89"/>
    </location>
</feature>
<dbReference type="RefSeq" id="WP_160740205.1">
    <property type="nucleotide sequence ID" value="NZ_WTYQ01000005.1"/>
</dbReference>
<dbReference type="SUPFAM" id="SSF47616">
    <property type="entry name" value="GST C-terminal domain-like"/>
    <property type="match status" value="1"/>
</dbReference>
<dbReference type="PROSITE" id="PS50405">
    <property type="entry name" value="GST_CTER"/>
    <property type="match status" value="1"/>
</dbReference>
<dbReference type="Pfam" id="PF00043">
    <property type="entry name" value="GST_C"/>
    <property type="match status" value="1"/>
</dbReference>